<dbReference type="SUPFAM" id="SSF53697">
    <property type="entry name" value="SIS domain"/>
    <property type="match status" value="1"/>
</dbReference>
<dbReference type="GO" id="GO:0016853">
    <property type="term" value="F:isomerase activity"/>
    <property type="evidence" value="ECO:0007669"/>
    <property type="project" value="UniProtKB-KW"/>
</dbReference>
<evidence type="ECO:0000256" key="3">
    <source>
        <dbReference type="ARBA" id="ARBA00023235"/>
    </source>
</evidence>
<dbReference type="EMBL" id="BAAANC010000001">
    <property type="protein sequence ID" value="GAA1517166.1"/>
    <property type="molecule type" value="Genomic_DNA"/>
</dbReference>
<keyword evidence="3 4" id="KW-0413">Isomerase</keyword>
<organism evidence="5 6">
    <name type="scientific">Kribbella lupini</name>
    <dbReference type="NCBI Taxonomy" id="291602"/>
    <lineage>
        <taxon>Bacteria</taxon>
        <taxon>Bacillati</taxon>
        <taxon>Actinomycetota</taxon>
        <taxon>Actinomycetes</taxon>
        <taxon>Propionibacteriales</taxon>
        <taxon>Kribbellaceae</taxon>
        <taxon>Kribbella</taxon>
    </lineage>
</organism>
<name>A0ABP4L8V5_9ACTN</name>
<comment type="caution">
    <text evidence="5">The sequence shown here is derived from an EMBL/GenBank/DDBJ whole genome shotgun (WGS) entry which is preliminary data.</text>
</comment>
<dbReference type="PROSITE" id="PS51463">
    <property type="entry name" value="P_GLUCOSE_ISOMERASE_3"/>
    <property type="match status" value="1"/>
</dbReference>
<evidence type="ECO:0000313" key="5">
    <source>
        <dbReference type="EMBL" id="GAA1517166.1"/>
    </source>
</evidence>
<comment type="catalytic activity">
    <reaction evidence="4">
        <text>alpha-D-glucose 6-phosphate = beta-D-fructose 6-phosphate</text>
        <dbReference type="Rhea" id="RHEA:11816"/>
        <dbReference type="ChEBI" id="CHEBI:57634"/>
        <dbReference type="ChEBI" id="CHEBI:58225"/>
        <dbReference type="EC" id="5.3.1.9"/>
    </reaction>
</comment>
<comment type="pathway">
    <text evidence="4">Carbohydrate degradation; glycolysis; D-glyceraldehyde 3-phosphate and glycerone phosphate from D-glucose: step 2/4.</text>
</comment>
<dbReference type="RefSeq" id="WP_344171408.1">
    <property type="nucleotide sequence ID" value="NZ_BAAANC010000001.1"/>
</dbReference>
<reference evidence="6" key="1">
    <citation type="journal article" date="2019" name="Int. J. Syst. Evol. Microbiol.">
        <title>The Global Catalogue of Microorganisms (GCM) 10K type strain sequencing project: providing services to taxonomists for standard genome sequencing and annotation.</title>
        <authorList>
            <consortium name="The Broad Institute Genomics Platform"/>
            <consortium name="The Broad Institute Genome Sequencing Center for Infectious Disease"/>
            <person name="Wu L."/>
            <person name="Ma J."/>
        </authorList>
    </citation>
    <scope>NUCLEOTIDE SEQUENCE [LARGE SCALE GENOMIC DNA]</scope>
    <source>
        <strain evidence="6">JCM 14303</strain>
    </source>
</reference>
<dbReference type="PRINTS" id="PR00662">
    <property type="entry name" value="G6PISOMERASE"/>
</dbReference>
<keyword evidence="6" id="KW-1185">Reference proteome</keyword>
<evidence type="ECO:0000256" key="2">
    <source>
        <dbReference type="ARBA" id="ARBA00023152"/>
    </source>
</evidence>
<proteinExistence type="inferred from homology"/>
<evidence type="ECO:0000256" key="4">
    <source>
        <dbReference type="RuleBase" id="RU000612"/>
    </source>
</evidence>
<keyword evidence="1 4" id="KW-0312">Gluconeogenesis</keyword>
<dbReference type="Gene3D" id="3.40.50.10490">
    <property type="entry name" value="Glucose-6-phosphate isomerase like protein, domain 1"/>
    <property type="match status" value="3"/>
</dbReference>
<dbReference type="PANTHER" id="PTHR11469">
    <property type="entry name" value="GLUCOSE-6-PHOSPHATE ISOMERASE"/>
    <property type="match status" value="1"/>
</dbReference>
<accession>A0ABP4L8V5</accession>
<gene>
    <name evidence="5" type="ORF">GCM10009741_15480</name>
</gene>
<keyword evidence="2 4" id="KW-0324">Glycolysis</keyword>
<dbReference type="EC" id="5.3.1.9" evidence="4"/>
<dbReference type="InterPro" id="IPR001672">
    <property type="entry name" value="G6P_Isomerase"/>
</dbReference>
<sequence length="543" mass="56040">MSEKTTATAYGEGWQAVVDRLVSEKIASRIAAKDSTVWGPEAESESAIRLSWVDLYDSSRPLLAEIEALQADLRAEGLDRIVLAGMGGSSLAPEVITRTAGVDLVVLDSTNPSVIARALAGDLQRTVLVVSSKSGGTVETDSQRRAFVKAFTDAGIDAASRIVVVTDPGSPFEKLAADEGYRKTFLADPHVGGRYSALTAFGLVPSALAGADVAELLDQAAEAAPALQADSPDNPALVLAAVLAGSPGRDKAIIAAGGSSIVGFPDWAEQLIAESTGKNGTGVLPVAVQSLKAPELHSGAGDLVHALLAADTSSASVASGTPTVVTTGSLGAQMLLWETATAAAGYLLGINPFDQPDVESAKKAARGLLDAQPEPEPAAFTDGAVEVRGTDGLLDGVDTAKGALDALLGQLADDGYLAVMAYLDSERDENLMAIRPALAEKTGRPVTFGWGPRFLHSTGQYHKGGHPQGVFLQITTSESTDVEIPDRPFSFGTLISAQAAGDAGVLAERGRPVLRLHLTDPQAGVQQLISLLDAHDKSEASGK</sequence>
<evidence type="ECO:0000256" key="1">
    <source>
        <dbReference type="ARBA" id="ARBA00022432"/>
    </source>
</evidence>
<dbReference type="Proteomes" id="UP001500363">
    <property type="component" value="Unassembled WGS sequence"/>
</dbReference>
<dbReference type="InterPro" id="IPR046348">
    <property type="entry name" value="SIS_dom_sf"/>
</dbReference>
<dbReference type="PANTHER" id="PTHR11469:SF1">
    <property type="entry name" value="GLUCOSE-6-PHOSPHATE ISOMERASE"/>
    <property type="match status" value="1"/>
</dbReference>
<evidence type="ECO:0000313" key="6">
    <source>
        <dbReference type="Proteomes" id="UP001500363"/>
    </source>
</evidence>
<comment type="similarity">
    <text evidence="4">Belongs to the GPI family.</text>
</comment>
<dbReference type="Pfam" id="PF00342">
    <property type="entry name" value="PGI"/>
    <property type="match status" value="1"/>
</dbReference>
<protein>
    <recommendedName>
        <fullName evidence="4">Glucose-6-phosphate isomerase</fullName>
        <ecNumber evidence="4">5.3.1.9</ecNumber>
    </recommendedName>
</protein>